<dbReference type="PANTHER" id="PTHR43837:SF1">
    <property type="entry name" value="RIBOSOMAL PROTEIN US12 METHYLTHIOTRANSFERASE RIMO"/>
    <property type="match status" value="1"/>
</dbReference>
<evidence type="ECO:0000256" key="6">
    <source>
        <dbReference type="ARBA" id="ARBA00023004"/>
    </source>
</evidence>
<dbReference type="EMBL" id="PVNK01000232">
    <property type="protein sequence ID" value="PRP91725.1"/>
    <property type="molecule type" value="Genomic_DNA"/>
</dbReference>
<keyword evidence="1 8" id="KW-0004">4Fe-4S</keyword>
<dbReference type="PROSITE" id="PS50926">
    <property type="entry name" value="TRAM"/>
    <property type="match status" value="1"/>
</dbReference>
<feature type="binding site" evidence="8">
    <location>
        <position position="183"/>
    </location>
    <ligand>
        <name>[4Fe-4S] cluster</name>
        <dbReference type="ChEBI" id="CHEBI:49883"/>
        <label>2</label>
        <note>4Fe-4S-S-AdoMet</note>
    </ligand>
</feature>
<gene>
    <name evidence="12" type="primary">rimO_3</name>
    <name evidence="8" type="synonym">rimO</name>
    <name evidence="12" type="ORF">ENSA5_53050</name>
</gene>
<feature type="domain" description="MTTase N-terminal" evidence="10">
    <location>
        <begin position="22"/>
        <end position="142"/>
    </location>
</feature>
<dbReference type="GO" id="GO:0103039">
    <property type="term" value="F:protein methylthiotransferase activity"/>
    <property type="evidence" value="ECO:0007669"/>
    <property type="project" value="UniProtKB-EC"/>
</dbReference>
<evidence type="ECO:0000256" key="3">
    <source>
        <dbReference type="ARBA" id="ARBA00022679"/>
    </source>
</evidence>
<dbReference type="SFLD" id="SFLDG01082">
    <property type="entry name" value="B12-binding_domain_containing"/>
    <property type="match status" value="1"/>
</dbReference>
<dbReference type="Pfam" id="PF00919">
    <property type="entry name" value="UPF0004"/>
    <property type="match status" value="1"/>
</dbReference>
<dbReference type="InterPro" id="IPR012340">
    <property type="entry name" value="NA-bd_OB-fold"/>
</dbReference>
<feature type="binding site" evidence="8">
    <location>
        <position position="67"/>
    </location>
    <ligand>
        <name>[4Fe-4S] cluster</name>
        <dbReference type="ChEBI" id="CHEBI:49883"/>
        <label>1</label>
    </ligand>
</feature>
<dbReference type="InterPro" id="IPR058240">
    <property type="entry name" value="rSAM_sf"/>
</dbReference>
<feature type="binding site" evidence="8">
    <location>
        <position position="186"/>
    </location>
    <ligand>
        <name>[4Fe-4S] cluster</name>
        <dbReference type="ChEBI" id="CHEBI:49883"/>
        <label>2</label>
        <note>4Fe-4S-S-AdoMet</note>
    </ligand>
</feature>
<keyword evidence="12" id="KW-0687">Ribonucleoprotein</keyword>
<dbReference type="InterPro" id="IPR007197">
    <property type="entry name" value="rSAM"/>
</dbReference>
<feature type="binding site" evidence="8">
    <location>
        <position position="31"/>
    </location>
    <ligand>
        <name>[4Fe-4S] cluster</name>
        <dbReference type="ChEBI" id="CHEBI:49883"/>
        <label>1</label>
    </ligand>
</feature>
<dbReference type="GO" id="GO:0006400">
    <property type="term" value="P:tRNA modification"/>
    <property type="evidence" value="ECO:0007669"/>
    <property type="project" value="InterPro"/>
</dbReference>
<evidence type="ECO:0000259" key="11">
    <source>
        <dbReference type="PROSITE" id="PS51918"/>
    </source>
</evidence>
<comment type="catalytic activity">
    <reaction evidence="8">
        <text>L-aspartate(89)-[ribosomal protein uS12]-hydrogen + (sulfur carrier)-SH + AH2 + 2 S-adenosyl-L-methionine = 3-methylsulfanyl-L-aspartate(89)-[ribosomal protein uS12]-hydrogen + (sulfur carrier)-H + 5'-deoxyadenosine + L-methionine + A + S-adenosyl-L-homocysteine + 2 H(+)</text>
        <dbReference type="Rhea" id="RHEA:37087"/>
        <dbReference type="Rhea" id="RHEA-COMP:10460"/>
        <dbReference type="Rhea" id="RHEA-COMP:10461"/>
        <dbReference type="Rhea" id="RHEA-COMP:14737"/>
        <dbReference type="Rhea" id="RHEA-COMP:14739"/>
        <dbReference type="ChEBI" id="CHEBI:13193"/>
        <dbReference type="ChEBI" id="CHEBI:15378"/>
        <dbReference type="ChEBI" id="CHEBI:17319"/>
        <dbReference type="ChEBI" id="CHEBI:17499"/>
        <dbReference type="ChEBI" id="CHEBI:29917"/>
        <dbReference type="ChEBI" id="CHEBI:29961"/>
        <dbReference type="ChEBI" id="CHEBI:57844"/>
        <dbReference type="ChEBI" id="CHEBI:57856"/>
        <dbReference type="ChEBI" id="CHEBI:59789"/>
        <dbReference type="ChEBI" id="CHEBI:64428"/>
        <dbReference type="ChEBI" id="CHEBI:73599"/>
        <dbReference type="EC" id="2.8.4.4"/>
    </reaction>
</comment>
<keyword evidence="7 8" id="KW-0411">Iron-sulfur</keyword>
<dbReference type="GO" id="GO:0046872">
    <property type="term" value="F:metal ion binding"/>
    <property type="evidence" value="ECO:0007669"/>
    <property type="project" value="UniProtKB-KW"/>
</dbReference>
<evidence type="ECO:0000256" key="2">
    <source>
        <dbReference type="ARBA" id="ARBA00022490"/>
    </source>
</evidence>
<dbReference type="EC" id="2.8.4.4" evidence="8"/>
<accession>A0A2S9XFT5</accession>
<dbReference type="Gene3D" id="3.40.50.12160">
    <property type="entry name" value="Methylthiotransferase, N-terminal domain"/>
    <property type="match status" value="1"/>
</dbReference>
<dbReference type="SFLD" id="SFLDF00274">
    <property type="entry name" value="ribosomal_protein_S12_methylth"/>
    <property type="match status" value="1"/>
</dbReference>
<dbReference type="InterPro" id="IPR005840">
    <property type="entry name" value="Ribosomal_uS12_MeSTrfase_RimO"/>
</dbReference>
<name>A0A2S9XFT5_9BACT</name>
<comment type="similarity">
    <text evidence="8">Belongs to the methylthiotransferase family. RimO subfamily.</text>
</comment>
<comment type="caution">
    <text evidence="12">The sequence shown here is derived from an EMBL/GenBank/DDBJ whole genome shotgun (WGS) entry which is preliminary data.</text>
</comment>
<keyword evidence="4 8" id="KW-0949">S-adenosyl-L-methionine</keyword>
<dbReference type="PROSITE" id="PS51449">
    <property type="entry name" value="MTTASE_N"/>
    <property type="match status" value="1"/>
</dbReference>
<dbReference type="InterPro" id="IPR006638">
    <property type="entry name" value="Elp3/MiaA/NifB-like_rSAM"/>
</dbReference>
<evidence type="ECO:0000313" key="13">
    <source>
        <dbReference type="Proteomes" id="UP000237968"/>
    </source>
</evidence>
<dbReference type="HAMAP" id="MF_01865">
    <property type="entry name" value="MTTase_RimO"/>
    <property type="match status" value="1"/>
</dbReference>
<dbReference type="SUPFAM" id="SSF102114">
    <property type="entry name" value="Radical SAM enzymes"/>
    <property type="match status" value="1"/>
</dbReference>
<dbReference type="SFLD" id="SFLDG01061">
    <property type="entry name" value="methylthiotransferase"/>
    <property type="match status" value="1"/>
</dbReference>
<dbReference type="CDD" id="cd01335">
    <property type="entry name" value="Radical_SAM"/>
    <property type="match status" value="1"/>
</dbReference>
<protein>
    <recommendedName>
        <fullName evidence="8">Ribosomal protein uS12 methylthiotransferase RimO</fullName>
        <shortName evidence="8">uS12 MTTase</shortName>
        <shortName evidence="8">uS12 methylthiotransferase</shortName>
        <ecNumber evidence="8">2.8.4.4</ecNumber>
    </recommendedName>
    <alternativeName>
        <fullName evidence="8">Ribosomal protein uS12 (aspartate-C(3))-methylthiotransferase</fullName>
    </alternativeName>
    <alternativeName>
        <fullName evidence="8">Ribosome maturation factor RimO</fullName>
    </alternativeName>
</protein>
<dbReference type="Gene3D" id="2.40.50.140">
    <property type="entry name" value="Nucleic acid-binding proteins"/>
    <property type="match status" value="1"/>
</dbReference>
<keyword evidence="5 8" id="KW-0479">Metal-binding</keyword>
<dbReference type="NCBIfam" id="TIGR00089">
    <property type="entry name" value="MiaB/RimO family radical SAM methylthiotransferase"/>
    <property type="match status" value="1"/>
</dbReference>
<evidence type="ECO:0000256" key="1">
    <source>
        <dbReference type="ARBA" id="ARBA00022485"/>
    </source>
</evidence>
<dbReference type="SMART" id="SM00729">
    <property type="entry name" value="Elp3"/>
    <property type="match status" value="1"/>
</dbReference>
<dbReference type="GO" id="GO:0005840">
    <property type="term" value="C:ribosome"/>
    <property type="evidence" value="ECO:0007669"/>
    <property type="project" value="UniProtKB-KW"/>
</dbReference>
<comment type="subcellular location">
    <subcellularLocation>
        <location evidence="8">Cytoplasm</location>
    </subcellularLocation>
</comment>
<proteinExistence type="inferred from homology"/>
<organism evidence="12 13">
    <name type="scientific">Enhygromyxa salina</name>
    <dbReference type="NCBI Taxonomy" id="215803"/>
    <lineage>
        <taxon>Bacteria</taxon>
        <taxon>Pseudomonadati</taxon>
        <taxon>Myxococcota</taxon>
        <taxon>Polyangia</taxon>
        <taxon>Nannocystales</taxon>
        <taxon>Nannocystaceae</taxon>
        <taxon>Enhygromyxa</taxon>
    </lineage>
</organism>
<comment type="function">
    <text evidence="8">Catalyzes the methylthiolation of an aspartic acid residue of ribosomal protein uS12.</text>
</comment>
<dbReference type="Pfam" id="PF18693">
    <property type="entry name" value="TRAM_2"/>
    <property type="match status" value="1"/>
</dbReference>
<evidence type="ECO:0000256" key="4">
    <source>
        <dbReference type="ARBA" id="ARBA00022691"/>
    </source>
</evidence>
<feature type="domain" description="TRAM" evidence="9">
    <location>
        <begin position="404"/>
        <end position="472"/>
    </location>
</feature>
<keyword evidence="12" id="KW-0689">Ribosomal protein</keyword>
<evidence type="ECO:0000256" key="5">
    <source>
        <dbReference type="ARBA" id="ARBA00022723"/>
    </source>
</evidence>
<evidence type="ECO:0000259" key="10">
    <source>
        <dbReference type="PROSITE" id="PS51449"/>
    </source>
</evidence>
<dbReference type="AlphaFoldDB" id="A0A2S9XFT5"/>
<dbReference type="Gene3D" id="3.80.30.20">
    <property type="entry name" value="tm_1862 like domain"/>
    <property type="match status" value="1"/>
</dbReference>
<dbReference type="GO" id="GO:0051539">
    <property type="term" value="F:4 iron, 4 sulfur cluster binding"/>
    <property type="evidence" value="ECO:0007669"/>
    <property type="project" value="UniProtKB-UniRule"/>
</dbReference>
<feature type="domain" description="Radical SAM core" evidence="11">
    <location>
        <begin position="165"/>
        <end position="401"/>
    </location>
</feature>
<dbReference type="GO" id="GO:0035599">
    <property type="term" value="F:aspartic acid methylthiotransferase activity"/>
    <property type="evidence" value="ECO:0007669"/>
    <property type="project" value="TreeGrafter"/>
</dbReference>
<dbReference type="InterPro" id="IPR002792">
    <property type="entry name" value="TRAM_dom"/>
</dbReference>
<dbReference type="InterPro" id="IPR023404">
    <property type="entry name" value="rSAM_horseshoe"/>
</dbReference>
<dbReference type="NCBIfam" id="TIGR01125">
    <property type="entry name" value="30S ribosomal protein S12 methylthiotransferase RimO"/>
    <property type="match status" value="1"/>
</dbReference>
<reference evidence="12 13" key="1">
    <citation type="submission" date="2018-03" db="EMBL/GenBank/DDBJ databases">
        <title>Draft Genome Sequences of the Obligatory Marine Myxobacteria Enhygromyxa salina SWB005.</title>
        <authorList>
            <person name="Poehlein A."/>
            <person name="Moghaddam J.A."/>
            <person name="Harms H."/>
            <person name="Alanjari M."/>
            <person name="Koenig G.M."/>
            <person name="Daniel R."/>
            <person name="Schaeberle T.F."/>
        </authorList>
    </citation>
    <scope>NUCLEOTIDE SEQUENCE [LARGE SCALE GENOMIC DNA]</scope>
    <source>
        <strain evidence="12 13">SWB005</strain>
    </source>
</reference>
<dbReference type="InterPro" id="IPR005839">
    <property type="entry name" value="Methylthiotransferase"/>
</dbReference>
<evidence type="ECO:0000256" key="7">
    <source>
        <dbReference type="ARBA" id="ARBA00023014"/>
    </source>
</evidence>
<evidence type="ECO:0000259" key="9">
    <source>
        <dbReference type="PROSITE" id="PS50926"/>
    </source>
</evidence>
<feature type="binding site" evidence="8">
    <location>
        <position position="105"/>
    </location>
    <ligand>
        <name>[4Fe-4S] cluster</name>
        <dbReference type="ChEBI" id="CHEBI:49883"/>
        <label>1</label>
    </ligand>
</feature>
<keyword evidence="2 8" id="KW-0963">Cytoplasm</keyword>
<dbReference type="PROSITE" id="PS51918">
    <property type="entry name" value="RADICAL_SAM"/>
    <property type="match status" value="1"/>
</dbReference>
<dbReference type="Proteomes" id="UP000237968">
    <property type="component" value="Unassembled WGS sequence"/>
</dbReference>
<dbReference type="OrthoDB" id="9805215at2"/>
<dbReference type="PANTHER" id="PTHR43837">
    <property type="entry name" value="RIBOSOMAL PROTEIN S12 METHYLTHIOTRANSFERASE RIMO"/>
    <property type="match status" value="1"/>
</dbReference>
<feature type="binding site" evidence="8">
    <location>
        <position position="179"/>
    </location>
    <ligand>
        <name>[4Fe-4S] cluster</name>
        <dbReference type="ChEBI" id="CHEBI:49883"/>
        <label>2</label>
        <note>4Fe-4S-S-AdoMet</note>
    </ligand>
</feature>
<comment type="cofactor">
    <cofactor evidence="8">
        <name>[4Fe-4S] cluster</name>
        <dbReference type="ChEBI" id="CHEBI:49883"/>
    </cofactor>
    <text evidence="8">Binds 2 [4Fe-4S] clusters. One cluster is coordinated with 3 cysteines and an exchangeable S-adenosyl-L-methionine.</text>
</comment>
<dbReference type="Pfam" id="PF04055">
    <property type="entry name" value="Radical_SAM"/>
    <property type="match status" value="1"/>
</dbReference>
<keyword evidence="3 8" id="KW-0808">Transferase</keyword>
<keyword evidence="6 8" id="KW-0408">Iron</keyword>
<dbReference type="RefSeq" id="WP_106394525.1">
    <property type="nucleotide sequence ID" value="NZ_PVNK01000232.1"/>
</dbReference>
<keyword evidence="13" id="KW-1185">Reference proteome</keyword>
<evidence type="ECO:0000313" key="12">
    <source>
        <dbReference type="EMBL" id="PRP91725.1"/>
    </source>
</evidence>
<dbReference type="SFLD" id="SFLDS00029">
    <property type="entry name" value="Radical_SAM"/>
    <property type="match status" value="1"/>
</dbReference>
<dbReference type="InterPro" id="IPR013848">
    <property type="entry name" value="Methylthiotransferase_N"/>
</dbReference>
<dbReference type="GO" id="GO:0005829">
    <property type="term" value="C:cytosol"/>
    <property type="evidence" value="ECO:0007669"/>
    <property type="project" value="TreeGrafter"/>
</dbReference>
<dbReference type="InterPro" id="IPR038135">
    <property type="entry name" value="Methylthiotransferase_N_sf"/>
</dbReference>
<sequence>MSVSLPVIGEGGSPTATETVPQRVYFVSLGCPKNQVDTEVMLGVVRAGGHELVDAPELADTLVVNTCGFIDAAKEESIDTILELARVKAGAAEGGEAKRLVVAGCLSQRYPTELAAEMPEVDHFLGSADMLGLQAVLGGGAARLGVSELDRRSWLYDHSTPRQTYGVGHTNYVKIGEGCDRPCGFCIIPKLRGPQRSRPVFDIVQEVHGLVAAGTREICLVAQDLTTYGTDLGQRGLAPSNLEGLLDALGEIPELRWIRLHYAYPTAVTDGLIERIASHPKVATYLDVPIQHVDTGVLKKMRRGYTEKVVRGLVERLRAAERGNKIWLRTTMLVGHPGEDEAAYQRLREFIAEGQIDHLGVFPWSREDGTVSAMQPARVDDALANARAAELMELQAGIRADKFSGLRGEVIEVLVDGISDESELLLEGRHEGQAPEIDGKVILLDGTAEAGSFVKARVMQTTAHDLIASLDLDREPELE</sequence>
<evidence type="ECO:0000256" key="8">
    <source>
        <dbReference type="HAMAP-Rule" id="MF_01865"/>
    </source>
</evidence>